<dbReference type="InterPro" id="IPR000907">
    <property type="entry name" value="LipOase"/>
</dbReference>
<evidence type="ECO:0000256" key="7">
    <source>
        <dbReference type="ARBA" id="ARBA00022767"/>
    </source>
</evidence>
<keyword evidence="8" id="KW-0276">Fatty acid metabolism</keyword>
<evidence type="ECO:0000256" key="1">
    <source>
        <dbReference type="ARBA" id="ARBA00001962"/>
    </source>
</evidence>
<keyword evidence="5 16" id="KW-0444">Lipid biosynthesis</keyword>
<comment type="cofactor">
    <cofactor evidence="1 15">
        <name>Fe cation</name>
        <dbReference type="ChEBI" id="CHEBI:24875"/>
    </cofactor>
</comment>
<keyword evidence="9 15" id="KW-0223">Dioxygenase</keyword>
<dbReference type="OrthoDB" id="407298at2759"/>
<keyword evidence="12" id="KW-0443">Lipid metabolism</keyword>
<dbReference type="Proteomes" id="UP000501690">
    <property type="component" value="Linkage Group LG9"/>
</dbReference>
<dbReference type="SMART" id="SM00308">
    <property type="entry name" value="LH2"/>
    <property type="match status" value="1"/>
</dbReference>
<keyword evidence="10 15" id="KW-0560">Oxidoreductase</keyword>
<dbReference type="InterPro" id="IPR036392">
    <property type="entry name" value="PLAT/LH2_dom_sf"/>
</dbReference>
<dbReference type="FunFam" id="4.10.372.10:FF:000001">
    <property type="entry name" value="Lipoxygenase"/>
    <property type="match status" value="1"/>
</dbReference>
<evidence type="ECO:0000313" key="21">
    <source>
        <dbReference type="Proteomes" id="UP000501690"/>
    </source>
</evidence>
<dbReference type="AlphaFoldDB" id="A0A4D6N648"/>
<dbReference type="Pfam" id="PF00305">
    <property type="entry name" value="Lipoxygenase"/>
    <property type="match status" value="1"/>
</dbReference>
<dbReference type="GO" id="GO:0005506">
    <property type="term" value="F:iron ion binding"/>
    <property type="evidence" value="ECO:0007669"/>
    <property type="project" value="UniProtKB-ARBA"/>
</dbReference>
<evidence type="ECO:0000256" key="8">
    <source>
        <dbReference type="ARBA" id="ARBA00022832"/>
    </source>
</evidence>
<dbReference type="PROSITE" id="PS00711">
    <property type="entry name" value="LIPOXYGENASE_1"/>
    <property type="match status" value="1"/>
</dbReference>
<protein>
    <recommendedName>
        <fullName evidence="16">Lipoxygenase</fullName>
        <ecNumber evidence="16">1.13.11.-</ecNumber>
    </recommendedName>
</protein>
<dbReference type="GO" id="GO:0006633">
    <property type="term" value="P:fatty acid biosynthetic process"/>
    <property type="evidence" value="ECO:0007669"/>
    <property type="project" value="UniProtKB-KW"/>
</dbReference>
<dbReference type="PRINTS" id="PR00087">
    <property type="entry name" value="LIPOXYGENASE"/>
</dbReference>
<dbReference type="GO" id="GO:0031408">
    <property type="term" value="P:oxylipin biosynthetic process"/>
    <property type="evidence" value="ECO:0007669"/>
    <property type="project" value="UniProtKB-UniRule"/>
</dbReference>
<dbReference type="SUPFAM" id="SSF49723">
    <property type="entry name" value="Lipase/lipooxygenase domain (PLAT/LH2 domain)"/>
    <property type="match status" value="1"/>
</dbReference>
<dbReference type="Gene3D" id="4.10.375.10">
    <property type="entry name" value="Lipoxygenase-1, Domain 2"/>
    <property type="match status" value="1"/>
</dbReference>
<comment type="pathway">
    <text evidence="16">Lipid metabolism; oxylipin biosynthesis.</text>
</comment>
<dbReference type="GO" id="GO:0005737">
    <property type="term" value="C:cytoplasm"/>
    <property type="evidence" value="ECO:0007669"/>
    <property type="project" value="UniProtKB-SubCell"/>
</dbReference>
<sequence>MEVIQKLERKREVRGRVTLMKKGFLDFHDIKANILDRIHELLGRGVSFQLISATSPNPGPIGEVAYLENWVSTISSLTTPATDVEFSVTFEWDESMGVPGAFIIKNHHHSQFYLKTLTIEHIPGHGPVKFLCNSWVYPIHRYAYDRVFFANKAYLPCQTPEPLRRFREQELIVLRGKGFGRLKEWDRVYDYACYNDLGSPDNGPNTARPVLGGGSQFPYPRRGRTGRPHTKTDPKTESRLHLLCLKKVYVPRDEQFGHVKFSDFLAYALKSVSQVMLPEITSLCDKTFNEFDTFEDVLRIYKGCIKLPSDTLVKKLRELVPYEVVRELIRNDGERFLKFPVPDVIKETKRAWRTDEEFAREMLAGVNPVIIQRLQEFPPVSKLDPKAYGDQNSSIRATHIENSLDGLTINEAIQEMRLFILDHHDALMPYISRINSTNTKTYASRTLLFLQDDGTLKPLAIELSLPHPQGEQNGAVSRVFVPAKEGIAASVWQLAKAYVAVNDSGYHQLVSHWLHSHAVIEPFIIATHRQLSILHPIYKLLKPHFKDTMHINALARHTLINAGGVLEKTVFPGKFSMEMSAVIYKSWVFPEQALPADLLKRGMAVPDSSYPHGLKLVIEDYPYAVDGLEIWEAIETWVTEYCNLYYTSSEMVEEDDELQNWWKEVRNEGHGDLKDRSWWGEMKTREELIQSCTIIIWLASAFHAAVNFGQYPYAGYLPNRPTVSRRFMPELGTPEYEELRSNPDLAFLKTITAQFQTLLGVSLIEVLSRHSTEEVYLGQSENTEWTLDAEPLKAFDRFSEKLLEIESKITKRNKDERLKNRNGPVKVPYTLLYPNTSDYSKEGGLTGKGIPNSISI</sequence>
<accession>A0A4D6N648</accession>
<dbReference type="Gene3D" id="1.20.245.10">
    <property type="entry name" value="Lipoxygenase-1, Domain 5"/>
    <property type="match status" value="1"/>
</dbReference>
<proteinExistence type="inferred from homology"/>
<evidence type="ECO:0000256" key="14">
    <source>
        <dbReference type="PROSITE-ProRule" id="PRU00152"/>
    </source>
</evidence>
<evidence type="ECO:0000256" key="3">
    <source>
        <dbReference type="ARBA" id="ARBA00009419"/>
    </source>
</evidence>
<keyword evidence="7 16" id="KW-0925">Oxylipin biosynthesis</keyword>
<feature type="domain" description="Lipoxygenase" evidence="19">
    <location>
        <begin position="153"/>
        <end position="856"/>
    </location>
</feature>
<dbReference type="FunFam" id="3.10.450.60:FF:000002">
    <property type="entry name" value="Lipoxygenase"/>
    <property type="match status" value="1"/>
</dbReference>
<feature type="region of interest" description="Disordered" evidence="17">
    <location>
        <begin position="203"/>
        <end position="234"/>
    </location>
</feature>
<organism evidence="20 21">
    <name type="scientific">Vigna unguiculata</name>
    <name type="common">Cowpea</name>
    <dbReference type="NCBI Taxonomy" id="3917"/>
    <lineage>
        <taxon>Eukaryota</taxon>
        <taxon>Viridiplantae</taxon>
        <taxon>Streptophyta</taxon>
        <taxon>Embryophyta</taxon>
        <taxon>Tracheophyta</taxon>
        <taxon>Spermatophyta</taxon>
        <taxon>Magnoliopsida</taxon>
        <taxon>eudicotyledons</taxon>
        <taxon>Gunneridae</taxon>
        <taxon>Pentapetalae</taxon>
        <taxon>rosids</taxon>
        <taxon>fabids</taxon>
        <taxon>Fabales</taxon>
        <taxon>Fabaceae</taxon>
        <taxon>Papilionoideae</taxon>
        <taxon>50 kb inversion clade</taxon>
        <taxon>NPAAA clade</taxon>
        <taxon>indigoferoid/millettioid clade</taxon>
        <taxon>Phaseoleae</taxon>
        <taxon>Vigna</taxon>
    </lineage>
</organism>
<dbReference type="UniPathway" id="UPA00382"/>
<evidence type="ECO:0000256" key="13">
    <source>
        <dbReference type="ARBA" id="ARBA00023160"/>
    </source>
</evidence>
<keyword evidence="13 16" id="KW-0275">Fatty acid biosynthesis</keyword>
<comment type="subcellular location">
    <subcellularLocation>
        <location evidence="2">Cytoplasm</location>
    </subcellularLocation>
</comment>
<evidence type="ECO:0000256" key="5">
    <source>
        <dbReference type="ARBA" id="ARBA00022516"/>
    </source>
</evidence>
<dbReference type="PRINTS" id="PR00468">
    <property type="entry name" value="PLTLPOXGNASE"/>
</dbReference>
<evidence type="ECO:0000256" key="11">
    <source>
        <dbReference type="ARBA" id="ARBA00023004"/>
    </source>
</evidence>
<dbReference type="InterPro" id="IPR020834">
    <property type="entry name" value="LipOase_CS"/>
</dbReference>
<dbReference type="FunFam" id="4.10.375.10:FF:000001">
    <property type="entry name" value="Lipoxygenase"/>
    <property type="match status" value="1"/>
</dbReference>
<dbReference type="PROSITE" id="PS51393">
    <property type="entry name" value="LIPOXYGENASE_3"/>
    <property type="match status" value="1"/>
</dbReference>
<evidence type="ECO:0000256" key="16">
    <source>
        <dbReference type="RuleBase" id="RU003975"/>
    </source>
</evidence>
<dbReference type="InterPro" id="IPR027433">
    <property type="entry name" value="Lipoxygenase_dom_3"/>
</dbReference>
<reference evidence="20 21" key="1">
    <citation type="submission" date="2019-04" db="EMBL/GenBank/DDBJ databases">
        <title>An improved genome assembly and genetic linkage map for asparagus bean, Vigna unguiculata ssp. sesquipedialis.</title>
        <authorList>
            <person name="Xia Q."/>
            <person name="Zhang R."/>
            <person name="Dong Y."/>
        </authorList>
    </citation>
    <scope>NUCLEOTIDE SEQUENCE [LARGE SCALE GENOMIC DNA]</scope>
    <source>
        <tissue evidence="20">Leaf</tissue>
    </source>
</reference>
<dbReference type="InterPro" id="IPR013819">
    <property type="entry name" value="LipOase_C"/>
</dbReference>
<evidence type="ECO:0000256" key="12">
    <source>
        <dbReference type="ARBA" id="ARBA00023098"/>
    </source>
</evidence>
<dbReference type="InterPro" id="IPR001024">
    <property type="entry name" value="PLAT/LH2_dom"/>
</dbReference>
<comment type="similarity">
    <text evidence="3 15">Belongs to the lipoxygenase family.</text>
</comment>
<keyword evidence="11 15" id="KW-0408">Iron</keyword>
<dbReference type="EMBL" id="CP039353">
    <property type="protein sequence ID" value="QCE08351.1"/>
    <property type="molecule type" value="Genomic_DNA"/>
</dbReference>
<dbReference type="CDD" id="cd01751">
    <property type="entry name" value="PLAT_LH2"/>
    <property type="match status" value="1"/>
</dbReference>
<dbReference type="GO" id="GO:0034440">
    <property type="term" value="P:lipid oxidation"/>
    <property type="evidence" value="ECO:0007669"/>
    <property type="project" value="InterPro"/>
</dbReference>
<comment type="function">
    <text evidence="16">Plant lipoxygenase may be involved in a number of diverse aspects of plant physiology including growth and development, pest resistance, and senescence or responses to wounding.</text>
</comment>
<dbReference type="InterPro" id="IPR020833">
    <property type="entry name" value="LipOase_Fe_BS"/>
</dbReference>
<keyword evidence="6 15" id="KW-0479">Metal-binding</keyword>
<evidence type="ECO:0000256" key="4">
    <source>
        <dbReference type="ARBA" id="ARBA00022490"/>
    </source>
</evidence>
<gene>
    <name evidence="20" type="ORF">DEO72_LG9g3380</name>
</gene>
<evidence type="ECO:0000256" key="6">
    <source>
        <dbReference type="ARBA" id="ARBA00022723"/>
    </source>
</evidence>
<dbReference type="Pfam" id="PF01477">
    <property type="entry name" value="PLAT"/>
    <property type="match status" value="1"/>
</dbReference>
<evidence type="ECO:0000256" key="15">
    <source>
        <dbReference type="RuleBase" id="RU003974"/>
    </source>
</evidence>
<dbReference type="PROSITE" id="PS00081">
    <property type="entry name" value="LIPOXYGENASE_2"/>
    <property type="match status" value="1"/>
</dbReference>
<evidence type="ECO:0000256" key="10">
    <source>
        <dbReference type="ARBA" id="ARBA00023002"/>
    </source>
</evidence>
<evidence type="ECO:0000259" key="18">
    <source>
        <dbReference type="PROSITE" id="PS50095"/>
    </source>
</evidence>
<evidence type="ECO:0000313" key="20">
    <source>
        <dbReference type="EMBL" id="QCE08351.1"/>
    </source>
</evidence>
<evidence type="ECO:0000256" key="2">
    <source>
        <dbReference type="ARBA" id="ARBA00004496"/>
    </source>
</evidence>
<dbReference type="Gene3D" id="2.60.60.20">
    <property type="entry name" value="PLAT/LH2 domain"/>
    <property type="match status" value="1"/>
</dbReference>
<feature type="domain" description="PLAT" evidence="18">
    <location>
        <begin position="26"/>
        <end position="150"/>
    </location>
</feature>
<evidence type="ECO:0000256" key="17">
    <source>
        <dbReference type="SAM" id="MobiDB-lite"/>
    </source>
</evidence>
<dbReference type="Gramene" id="Vigun07g241200.1.v1.2">
    <property type="protein sequence ID" value="Vigun07g241200.1.v1.2"/>
    <property type="gene ID" value="Vigun07g241200.v1.2"/>
</dbReference>
<dbReference type="InterPro" id="IPR042057">
    <property type="entry name" value="Lipoxy_PLAT/LH2"/>
</dbReference>
<dbReference type="Gene3D" id="3.10.450.60">
    <property type="match status" value="1"/>
</dbReference>
<evidence type="ECO:0000259" key="19">
    <source>
        <dbReference type="PROSITE" id="PS51393"/>
    </source>
</evidence>
<name>A0A4D6N648_VIGUN</name>
<dbReference type="FunFam" id="1.20.245.10:FF:000002">
    <property type="entry name" value="Lipoxygenase"/>
    <property type="match status" value="1"/>
</dbReference>
<dbReference type="Gene3D" id="4.10.372.10">
    <property type="entry name" value="Lipoxygenase-1, Domain 3"/>
    <property type="match status" value="1"/>
</dbReference>
<dbReference type="PROSITE" id="PS50095">
    <property type="entry name" value="PLAT"/>
    <property type="match status" value="1"/>
</dbReference>
<keyword evidence="4" id="KW-0963">Cytoplasm</keyword>
<dbReference type="GO" id="GO:0016702">
    <property type="term" value="F:oxidoreductase activity, acting on single donors with incorporation of molecular oxygen, incorporation of two atoms of oxygen"/>
    <property type="evidence" value="ECO:0007669"/>
    <property type="project" value="InterPro"/>
</dbReference>
<comment type="caution">
    <text evidence="14">Lacks conserved residue(s) required for the propagation of feature annotation.</text>
</comment>
<dbReference type="EC" id="1.13.11.-" evidence="16"/>
<keyword evidence="21" id="KW-1185">Reference proteome</keyword>
<dbReference type="PANTHER" id="PTHR11771">
    <property type="entry name" value="LIPOXYGENASE"/>
    <property type="match status" value="1"/>
</dbReference>
<dbReference type="SUPFAM" id="SSF48484">
    <property type="entry name" value="Lipoxigenase"/>
    <property type="match status" value="1"/>
</dbReference>
<dbReference type="InterPro" id="IPR036226">
    <property type="entry name" value="LipOase_C_sf"/>
</dbReference>
<dbReference type="InterPro" id="IPR001246">
    <property type="entry name" value="LipOase_plant"/>
</dbReference>
<evidence type="ECO:0000256" key="9">
    <source>
        <dbReference type="ARBA" id="ARBA00022964"/>
    </source>
</evidence>